<dbReference type="AlphaFoldDB" id="A0A4U6S144"/>
<dbReference type="Proteomes" id="UP000305095">
    <property type="component" value="Unassembled WGS sequence"/>
</dbReference>
<sequence length="121" mass="13572">MIDLHLQMLAELGWAPPSGDVIDEIANGGLLTVMQAATVCEVSDETIRRWNADAARRGQSLGKKGATWLIGRARLLDYVEKYQGGLPARVKAQNRLREFWPRWSEPSEDRLGLESRRAKAL</sequence>
<evidence type="ECO:0000313" key="2">
    <source>
        <dbReference type="Proteomes" id="UP000305095"/>
    </source>
</evidence>
<proteinExistence type="predicted"/>
<reference evidence="1 2" key="1">
    <citation type="submission" date="2019-05" db="EMBL/GenBank/DDBJ databases">
        <title>Draft Genome of Bradyrhizobium elkanii strain SEMIA 938, Used in Commercial Inoculants for Lupinus spp. in Brazil.</title>
        <authorList>
            <person name="Hungria M."/>
            <person name="Delamuta J.R.M."/>
            <person name="Ribeiro R.A."/>
            <person name="Nogueira M.A."/>
        </authorList>
    </citation>
    <scope>NUCLEOTIDE SEQUENCE [LARGE SCALE GENOMIC DNA]</scope>
    <source>
        <strain evidence="1 2">Semia 938</strain>
    </source>
</reference>
<dbReference type="EMBL" id="SZZP01000009">
    <property type="protein sequence ID" value="TKV80453.1"/>
    <property type="molecule type" value="Genomic_DNA"/>
</dbReference>
<gene>
    <name evidence="1" type="ORF">FDV58_17015</name>
</gene>
<evidence type="ECO:0008006" key="3">
    <source>
        <dbReference type="Google" id="ProtNLM"/>
    </source>
</evidence>
<accession>A0A4U6S144</accession>
<protein>
    <recommendedName>
        <fullName evidence="3">Helix-turn-helix domain-containing protein</fullName>
    </recommendedName>
</protein>
<name>A0A4U6S144_BRAEL</name>
<evidence type="ECO:0000313" key="1">
    <source>
        <dbReference type="EMBL" id="TKV80453.1"/>
    </source>
</evidence>
<comment type="caution">
    <text evidence="1">The sequence shown here is derived from an EMBL/GenBank/DDBJ whole genome shotgun (WGS) entry which is preliminary data.</text>
</comment>
<organism evidence="1 2">
    <name type="scientific">Bradyrhizobium elkanii</name>
    <dbReference type="NCBI Taxonomy" id="29448"/>
    <lineage>
        <taxon>Bacteria</taxon>
        <taxon>Pseudomonadati</taxon>
        <taxon>Pseudomonadota</taxon>
        <taxon>Alphaproteobacteria</taxon>
        <taxon>Hyphomicrobiales</taxon>
        <taxon>Nitrobacteraceae</taxon>
        <taxon>Bradyrhizobium</taxon>
    </lineage>
</organism>
<dbReference type="RefSeq" id="WP_137479234.1">
    <property type="nucleotide sequence ID" value="NZ_SZZP01000009.1"/>
</dbReference>